<keyword evidence="2" id="KW-1185">Reference proteome</keyword>
<evidence type="ECO:0000313" key="1">
    <source>
        <dbReference type="EMBL" id="WOL01245.1"/>
    </source>
</evidence>
<proteinExistence type="predicted"/>
<gene>
    <name evidence="1" type="ORF">Cni_G09961</name>
</gene>
<reference evidence="1 2" key="1">
    <citation type="submission" date="2023-10" db="EMBL/GenBank/DDBJ databases">
        <title>Chromosome-scale genome assembly provides insights into flower coloration mechanisms of Canna indica.</title>
        <authorList>
            <person name="Li C."/>
        </authorList>
    </citation>
    <scope>NUCLEOTIDE SEQUENCE [LARGE SCALE GENOMIC DNA]</scope>
    <source>
        <tissue evidence="1">Flower</tissue>
    </source>
</reference>
<dbReference type="EMBL" id="CP136892">
    <property type="protein sequence ID" value="WOL01245.1"/>
    <property type="molecule type" value="Genomic_DNA"/>
</dbReference>
<dbReference type="Proteomes" id="UP001327560">
    <property type="component" value="Chromosome 3"/>
</dbReference>
<protein>
    <submittedName>
        <fullName evidence="1">Transcription factor UDT1</fullName>
    </submittedName>
</protein>
<name>A0AAQ3QA72_9LILI</name>
<dbReference type="AlphaFoldDB" id="A0AAQ3QA72"/>
<sequence>MGKNKYHVEMIYKNKEGIFAQLLQTLSRFGAQVTTVNSVAFSGFCETVLCIEVGEEEEIHISLLFFKTHTSSIPVHQHCKAKIWFVKKRSFTTFNFSIAFPYVSVDENYGQGLGVDRVAYLDSCSTYGRNLEKPQGLHSMHISKLSWRLQFFLQDFYKYFTIRSHTKVLPPFLLTLSRPNHIARVSASNAQSAFPTPKLA</sequence>
<evidence type="ECO:0000313" key="2">
    <source>
        <dbReference type="Proteomes" id="UP001327560"/>
    </source>
</evidence>
<organism evidence="1 2">
    <name type="scientific">Canna indica</name>
    <name type="common">Indian-shot</name>
    <dbReference type="NCBI Taxonomy" id="4628"/>
    <lineage>
        <taxon>Eukaryota</taxon>
        <taxon>Viridiplantae</taxon>
        <taxon>Streptophyta</taxon>
        <taxon>Embryophyta</taxon>
        <taxon>Tracheophyta</taxon>
        <taxon>Spermatophyta</taxon>
        <taxon>Magnoliopsida</taxon>
        <taxon>Liliopsida</taxon>
        <taxon>Zingiberales</taxon>
        <taxon>Cannaceae</taxon>
        <taxon>Canna</taxon>
    </lineage>
</organism>
<accession>A0AAQ3QA72</accession>